<organism evidence="2">
    <name type="scientific">Salmonella enterica</name>
    <name type="common">Salmonella choleraesuis</name>
    <dbReference type="NCBI Taxonomy" id="28901"/>
    <lineage>
        <taxon>Bacteria</taxon>
        <taxon>Pseudomonadati</taxon>
        <taxon>Pseudomonadota</taxon>
        <taxon>Gammaproteobacteria</taxon>
        <taxon>Enterobacterales</taxon>
        <taxon>Enterobacteriaceae</taxon>
        <taxon>Salmonella</taxon>
    </lineage>
</organism>
<dbReference type="GO" id="GO:0000287">
    <property type="term" value="F:magnesium ion binding"/>
    <property type="evidence" value="ECO:0007669"/>
    <property type="project" value="InterPro"/>
</dbReference>
<sequence length="122" mass="13872">MQIFNITPVPKPRQTIRDRWQKRPAVMRYRAFCDAVRSAGITLPDAGWHVTFVLPMPASWSGKKRAQMDGKPHQQRPDRDNLEKALLDALFSEDCGIWDGHTTKVWGETGQIIITTTGEVAR</sequence>
<dbReference type="AlphaFoldDB" id="A0A759WBR6"/>
<evidence type="ECO:0000313" key="2">
    <source>
        <dbReference type="EMBL" id="HAG2208850.1"/>
    </source>
</evidence>
<name>A0A759WBR6_SALER</name>
<protein>
    <submittedName>
        <fullName evidence="2">RusA family crossover junction endodeoxyribonuclease</fullName>
    </submittedName>
</protein>
<feature type="region of interest" description="Disordered" evidence="1">
    <location>
        <begin position="60"/>
        <end position="79"/>
    </location>
</feature>
<dbReference type="EMBL" id="DAAXQP010000002">
    <property type="protein sequence ID" value="HAG2208850.1"/>
    <property type="molecule type" value="Genomic_DNA"/>
</dbReference>
<comment type="caution">
    <text evidence="2">The sequence shown here is derived from an EMBL/GenBank/DDBJ whole genome shotgun (WGS) entry which is preliminary data.</text>
</comment>
<gene>
    <name evidence="2" type="ORF">G8V49_001056</name>
</gene>
<dbReference type="GO" id="GO:0006310">
    <property type="term" value="P:DNA recombination"/>
    <property type="evidence" value="ECO:0007669"/>
    <property type="project" value="InterPro"/>
</dbReference>
<evidence type="ECO:0000256" key="1">
    <source>
        <dbReference type="SAM" id="MobiDB-lite"/>
    </source>
</evidence>
<reference evidence="2" key="1">
    <citation type="journal article" date="2018" name="Genome Biol.">
        <title>SKESA: strategic k-mer extension for scrupulous assemblies.</title>
        <authorList>
            <person name="Souvorov A."/>
            <person name="Agarwala R."/>
            <person name="Lipman D.J."/>
        </authorList>
    </citation>
    <scope>NUCLEOTIDE SEQUENCE</scope>
    <source>
        <strain evidence="2">MA.CK_98/00005752</strain>
    </source>
</reference>
<dbReference type="SUPFAM" id="SSF103084">
    <property type="entry name" value="Holliday junction resolvase RusA"/>
    <property type="match status" value="1"/>
</dbReference>
<dbReference type="GO" id="GO:0006281">
    <property type="term" value="P:DNA repair"/>
    <property type="evidence" value="ECO:0007669"/>
    <property type="project" value="InterPro"/>
</dbReference>
<reference evidence="2" key="2">
    <citation type="submission" date="2020-02" db="EMBL/GenBank/DDBJ databases">
        <authorList>
            <consortium name="NCBI Pathogen Detection Project"/>
        </authorList>
    </citation>
    <scope>NUCLEOTIDE SEQUENCE</scope>
    <source>
        <strain evidence="2">MA.CK_98/00005752</strain>
    </source>
</reference>
<dbReference type="Pfam" id="PF05866">
    <property type="entry name" value="RusA"/>
    <property type="match status" value="1"/>
</dbReference>
<dbReference type="InterPro" id="IPR036614">
    <property type="entry name" value="RusA-like_sf"/>
</dbReference>
<dbReference type="InterPro" id="IPR008822">
    <property type="entry name" value="Endonuclease_RusA-like"/>
</dbReference>
<feature type="compositionally biased region" description="Basic and acidic residues" evidence="1">
    <location>
        <begin position="66"/>
        <end position="79"/>
    </location>
</feature>
<proteinExistence type="predicted"/>
<accession>A0A759WBR6</accession>